<accession>A0A2S7KS35</accession>
<keyword evidence="1" id="KW-0812">Transmembrane</keyword>
<dbReference type="Proteomes" id="UP000239800">
    <property type="component" value="Unassembled WGS sequence"/>
</dbReference>
<dbReference type="Pfam" id="PF07853">
    <property type="entry name" value="DUF1648"/>
    <property type="match status" value="1"/>
</dbReference>
<dbReference type="EMBL" id="MQUB01000001">
    <property type="protein sequence ID" value="PQB05388.1"/>
    <property type="molecule type" value="Genomic_DNA"/>
</dbReference>
<comment type="caution">
    <text evidence="3">The sequence shown here is derived from an EMBL/GenBank/DDBJ whole genome shotgun (WGS) entry which is preliminary data.</text>
</comment>
<organism evidence="3 4">
    <name type="scientific">Aureitalea marina</name>
    <dbReference type="NCBI Taxonomy" id="930804"/>
    <lineage>
        <taxon>Bacteria</taxon>
        <taxon>Pseudomonadati</taxon>
        <taxon>Bacteroidota</taxon>
        <taxon>Flavobacteriia</taxon>
        <taxon>Flavobacteriales</taxon>
        <taxon>Flavobacteriaceae</taxon>
        <taxon>Aureitalea</taxon>
    </lineage>
</organism>
<keyword evidence="1" id="KW-1133">Transmembrane helix</keyword>
<gene>
    <name evidence="3" type="ORF">BST85_11180</name>
</gene>
<dbReference type="AlphaFoldDB" id="A0A2S7KS35"/>
<feature type="transmembrane region" description="Helical" evidence="1">
    <location>
        <begin position="114"/>
        <end position="134"/>
    </location>
</feature>
<evidence type="ECO:0000313" key="4">
    <source>
        <dbReference type="Proteomes" id="UP000239800"/>
    </source>
</evidence>
<dbReference type="RefSeq" id="WP_104813326.1">
    <property type="nucleotide sequence ID" value="NZ_MQUB01000001.1"/>
</dbReference>
<dbReference type="OrthoDB" id="9808690at2"/>
<protein>
    <recommendedName>
        <fullName evidence="2">DUF1648 domain-containing protein</fullName>
    </recommendedName>
</protein>
<reference evidence="3 4" key="1">
    <citation type="submission" date="2016-11" db="EMBL/GenBank/DDBJ databases">
        <title>Trade-off between light-utilization and light-protection in marine flavobacteria.</title>
        <authorList>
            <person name="Kumagai Y."/>
        </authorList>
    </citation>
    <scope>NUCLEOTIDE SEQUENCE [LARGE SCALE GENOMIC DNA]</scope>
    <source>
        <strain evidence="3 4">NBRC 107741</strain>
    </source>
</reference>
<feature type="transmembrane region" description="Helical" evidence="1">
    <location>
        <begin position="20"/>
        <end position="39"/>
    </location>
</feature>
<dbReference type="InterPro" id="IPR012867">
    <property type="entry name" value="DUF1648"/>
</dbReference>
<proteinExistence type="predicted"/>
<feature type="domain" description="DUF1648" evidence="2">
    <location>
        <begin position="28"/>
        <end position="72"/>
    </location>
</feature>
<evidence type="ECO:0000313" key="3">
    <source>
        <dbReference type="EMBL" id="PQB05388.1"/>
    </source>
</evidence>
<feature type="transmembrane region" description="Helical" evidence="1">
    <location>
        <begin position="140"/>
        <end position="161"/>
    </location>
</feature>
<feature type="transmembrane region" description="Helical" evidence="1">
    <location>
        <begin position="59"/>
        <end position="82"/>
    </location>
</feature>
<evidence type="ECO:0000259" key="2">
    <source>
        <dbReference type="Pfam" id="PF07853"/>
    </source>
</evidence>
<evidence type="ECO:0000256" key="1">
    <source>
        <dbReference type="SAM" id="Phobius"/>
    </source>
</evidence>
<keyword evidence="1" id="KW-0472">Membrane</keyword>
<keyword evidence="4" id="KW-1185">Reference proteome</keyword>
<name>A0A2S7KS35_9FLAO</name>
<sequence length="166" mass="18869">MNNKNRPKVRPELETADILIEMIGLMGLLVLIGLPLYYYPELPDQVPHHYGADGVPDRWGGKGIVWTLPAIGAFLYAGLWYLNRFPHIFNYMVEITQQNAIAQYRLATRLIRSLNAFTAWLFAYINYAIVQGGLKGSFDLGMWFLPTLIGGMLLLIVVFMYRATKA</sequence>